<evidence type="ECO:0000256" key="3">
    <source>
        <dbReference type="ARBA" id="ARBA00022781"/>
    </source>
</evidence>
<reference evidence="8" key="1">
    <citation type="journal article" date="2018" name="Nat. Microbiol.">
        <title>Leveraging single-cell genomics to expand the fungal tree of life.</title>
        <authorList>
            <person name="Ahrendt S.R."/>
            <person name="Quandt C.A."/>
            <person name="Ciobanu D."/>
            <person name="Clum A."/>
            <person name="Salamov A."/>
            <person name="Andreopoulos B."/>
            <person name="Cheng J.F."/>
            <person name="Woyke T."/>
            <person name="Pelin A."/>
            <person name="Henrissat B."/>
            <person name="Reynolds N.K."/>
            <person name="Benny G.L."/>
            <person name="Smith M.E."/>
            <person name="James T.Y."/>
            <person name="Grigoriev I.V."/>
        </authorList>
    </citation>
    <scope>NUCLEOTIDE SEQUENCE [LARGE SCALE GENOMIC DNA]</scope>
</reference>
<dbReference type="EMBL" id="KZ996331">
    <property type="protein sequence ID" value="RKO89032.1"/>
    <property type="molecule type" value="Genomic_DNA"/>
</dbReference>
<comment type="function">
    <text evidence="5">Subunit of the V1 complex of vacuolar(H+)-ATPase (V-ATPase), a multisubunit enzyme composed of a peripheral complex (V1) that hydrolyzes ATP and a membrane integral complex (V0) that translocates protons. V-ATPase is responsible for acidifying and maintaining the pH of intracellular compartments. Subunit C is necessary for the assembly of the catalytic sector of the enzyme and is likely to have a specific function in its catalytic activity. Reversibly leaves the enzyme after glucose depletion, causing the catalytic subcomplex V1 to detach from the V0 section.</text>
</comment>
<dbReference type="Pfam" id="PF03223">
    <property type="entry name" value="V-ATPase_C"/>
    <property type="match status" value="1"/>
</dbReference>
<dbReference type="AlphaFoldDB" id="A0A4P9WA02"/>
<dbReference type="Proteomes" id="UP000269721">
    <property type="component" value="Unassembled WGS sequence"/>
</dbReference>
<comment type="similarity">
    <text evidence="1 6">Belongs to the V-ATPase C subunit family.</text>
</comment>
<gene>
    <name evidence="7" type="ORF">BDK51DRAFT_35763</name>
</gene>
<dbReference type="Gene3D" id="3.30.70.1180">
    <property type="entry name" value="Vacuolar atp synthase subunit c, domain 1"/>
    <property type="match status" value="1"/>
</dbReference>
<evidence type="ECO:0000256" key="4">
    <source>
        <dbReference type="ARBA" id="ARBA00023065"/>
    </source>
</evidence>
<dbReference type="GO" id="GO:0046961">
    <property type="term" value="F:proton-transporting ATPase activity, rotational mechanism"/>
    <property type="evidence" value="ECO:0007669"/>
    <property type="project" value="InterPro"/>
</dbReference>
<accession>A0A4P9WA02</accession>
<dbReference type="PANTHER" id="PTHR10137">
    <property type="entry name" value="V-TYPE PROTON ATPASE SUBUNIT C"/>
    <property type="match status" value="1"/>
</dbReference>
<keyword evidence="2 6" id="KW-0813">Transport</keyword>
<dbReference type="CDD" id="cd14785">
    <property type="entry name" value="V-ATPase_C"/>
    <property type="match status" value="1"/>
</dbReference>
<dbReference type="GO" id="GO:0000221">
    <property type="term" value="C:vacuolar proton-transporting V-type ATPase, V1 domain"/>
    <property type="evidence" value="ECO:0007669"/>
    <property type="project" value="TreeGrafter"/>
</dbReference>
<comment type="subunit">
    <text evidence="6">V-ATPase is a heteromultimeric enzyme composed of a peripheral catalytic V1 complex (components A to H) attached to an integral membrane V0 proton pore complex.</text>
</comment>
<protein>
    <recommendedName>
        <fullName evidence="6">V-type proton ATPase subunit C</fullName>
    </recommendedName>
</protein>
<evidence type="ECO:0000313" key="7">
    <source>
        <dbReference type="EMBL" id="RKO89032.1"/>
    </source>
</evidence>
<sequence>MSLYLFISAPADPTKQDAVSKLNAKIASKAADFAEVIPFALPEFKVGTLDSLVVLSDDLAKLDTTTEGIAVKIAENMRSLLGNDIDQWKVNLTVNDKSIDSYMRNYTWNTMKYRVDKSLREIADTIMTEVNQIDTLMKTKMANYSTVKAQLQGFQRKQTGNLAVRNIADVVKKEYFVLDSEYLQTVVVAVPKSLQSEWIASYEQLTQMVVPRSSQKIAEDDEYTLYTVTLFQRVLEDFAHKAREMKFTVRDFKWDAEAMSAQKKALAEAGATEKEQWTTLLRLCKANYGEVHSCWIHLKALRVFVESILRYGLPPDFQPMLIKPKPKQDRKVRDLLNAHYARLAGAAGSKAGDEALEENLQTLLGDKDYSPVVLFSINTVL</sequence>
<dbReference type="FunFam" id="3.30.70.100:FF:000002">
    <property type="entry name" value="V-type proton ATPase subunit C"/>
    <property type="match status" value="1"/>
</dbReference>
<keyword evidence="3 6" id="KW-0375">Hydrogen ion transport</keyword>
<comment type="function">
    <text evidence="6">Subunit of the V1 complex of vacuolar(H+)-ATPase (V-ATPase), a multisubunit enzyme composed of a peripheral complex (V1) that hydrolyzes ATP and a membrane integral complex (V0) that translocates protons. V-ATPase is responsible for acidifying and maintaining the pH of intracellular compartments and in some cell types, is targeted to the plasma membrane, where it is responsible for acidifying the extracellular environment. Subunit C is necessary for the assembly of the catalytic sector of the enzyme and is likely to have a specific function in its catalytic activity.</text>
</comment>
<proteinExistence type="inferred from homology"/>
<keyword evidence="8" id="KW-1185">Reference proteome</keyword>
<dbReference type="SUPFAM" id="SSF118203">
    <property type="entry name" value="Vacuolar ATP synthase subunit C"/>
    <property type="match status" value="1"/>
</dbReference>
<dbReference type="InterPro" id="IPR036132">
    <property type="entry name" value="Vac_ATP_synth_c_sf"/>
</dbReference>
<evidence type="ECO:0000256" key="2">
    <source>
        <dbReference type="ARBA" id="ARBA00022448"/>
    </source>
</evidence>
<evidence type="ECO:0000256" key="5">
    <source>
        <dbReference type="ARBA" id="ARBA00053565"/>
    </source>
</evidence>
<organism evidence="7 8">
    <name type="scientific">Blyttiomyces helicus</name>
    <dbReference type="NCBI Taxonomy" id="388810"/>
    <lineage>
        <taxon>Eukaryota</taxon>
        <taxon>Fungi</taxon>
        <taxon>Fungi incertae sedis</taxon>
        <taxon>Chytridiomycota</taxon>
        <taxon>Chytridiomycota incertae sedis</taxon>
        <taxon>Chytridiomycetes</taxon>
        <taxon>Chytridiomycetes incertae sedis</taxon>
        <taxon>Blyttiomyces</taxon>
    </lineage>
</organism>
<dbReference type="InterPro" id="IPR004907">
    <property type="entry name" value="ATPase_V1-cplx_csu"/>
</dbReference>
<evidence type="ECO:0000313" key="8">
    <source>
        <dbReference type="Proteomes" id="UP000269721"/>
    </source>
</evidence>
<dbReference type="OrthoDB" id="6605928at2759"/>
<dbReference type="Gene3D" id="3.30.70.100">
    <property type="match status" value="1"/>
</dbReference>
<name>A0A4P9WA02_9FUNG</name>
<evidence type="ECO:0000256" key="6">
    <source>
        <dbReference type="RuleBase" id="RU364010"/>
    </source>
</evidence>
<dbReference type="Gene3D" id="1.20.1460.10">
    <property type="entry name" value="subunit c (vma5p) of the yeast v-atpase, domain 2"/>
    <property type="match status" value="1"/>
</dbReference>
<evidence type="ECO:0000256" key="1">
    <source>
        <dbReference type="ARBA" id="ARBA00006138"/>
    </source>
</evidence>
<keyword evidence="4 6" id="KW-0406">Ion transport</keyword>
<dbReference type="PANTHER" id="PTHR10137:SF0">
    <property type="entry name" value="V-TYPE PROTON ATPASE SUBUNIT C"/>
    <property type="match status" value="1"/>
</dbReference>